<dbReference type="AlphaFoldDB" id="A0AAD5HBG9"/>
<dbReference type="EMBL" id="MU620954">
    <property type="protein sequence ID" value="KAI8576496.1"/>
    <property type="molecule type" value="Genomic_DNA"/>
</dbReference>
<comment type="caution">
    <text evidence="1">The sequence shown here is derived from an EMBL/GenBank/DDBJ whole genome shotgun (WGS) entry which is preliminary data.</text>
</comment>
<accession>A0AAD5HBG9</accession>
<reference evidence="1" key="2">
    <citation type="journal article" date="2022" name="Proc. Natl. Acad. Sci. U.S.A.">
        <title>Diploid-dominant life cycles characterize the early evolution of Fungi.</title>
        <authorList>
            <person name="Amses K.R."/>
            <person name="Simmons D.R."/>
            <person name="Longcore J.E."/>
            <person name="Mondo S.J."/>
            <person name="Seto K."/>
            <person name="Jeronimo G.H."/>
            <person name="Bonds A.E."/>
            <person name="Quandt C.A."/>
            <person name="Davis W.J."/>
            <person name="Chang Y."/>
            <person name="Federici B.A."/>
            <person name="Kuo A."/>
            <person name="LaButti K."/>
            <person name="Pangilinan J."/>
            <person name="Andreopoulos W."/>
            <person name="Tritt A."/>
            <person name="Riley R."/>
            <person name="Hundley H."/>
            <person name="Johnson J."/>
            <person name="Lipzen A."/>
            <person name="Barry K."/>
            <person name="Lang B.F."/>
            <person name="Cuomo C.A."/>
            <person name="Buchler N.E."/>
            <person name="Grigoriev I.V."/>
            <person name="Spatafora J.W."/>
            <person name="Stajich J.E."/>
            <person name="James T.Y."/>
        </authorList>
    </citation>
    <scope>NUCLEOTIDE SEQUENCE</scope>
    <source>
        <strain evidence="1">AG</strain>
    </source>
</reference>
<dbReference type="GeneID" id="75916850"/>
<keyword evidence="2" id="KW-1185">Reference proteome</keyword>
<protein>
    <submittedName>
        <fullName evidence="1">Uncharacterized protein</fullName>
    </submittedName>
</protein>
<sequence>MLPILDLVLCYLKVPMVKFAIVLQTTSTRPLPQYIYLHANAPNNAPTSTRK</sequence>
<proteinExistence type="predicted"/>
<dbReference type="Proteomes" id="UP001206595">
    <property type="component" value="Unassembled WGS sequence"/>
</dbReference>
<evidence type="ECO:0000313" key="1">
    <source>
        <dbReference type="EMBL" id="KAI8576496.1"/>
    </source>
</evidence>
<organism evidence="1 2">
    <name type="scientific">Umbelopsis ramanniana AG</name>
    <dbReference type="NCBI Taxonomy" id="1314678"/>
    <lineage>
        <taxon>Eukaryota</taxon>
        <taxon>Fungi</taxon>
        <taxon>Fungi incertae sedis</taxon>
        <taxon>Mucoromycota</taxon>
        <taxon>Mucoromycotina</taxon>
        <taxon>Umbelopsidomycetes</taxon>
        <taxon>Umbelopsidales</taxon>
        <taxon>Umbelopsidaceae</taxon>
        <taxon>Umbelopsis</taxon>
    </lineage>
</organism>
<evidence type="ECO:0000313" key="2">
    <source>
        <dbReference type="Proteomes" id="UP001206595"/>
    </source>
</evidence>
<name>A0AAD5HBG9_UMBRA</name>
<dbReference type="RefSeq" id="XP_051441500.1">
    <property type="nucleotide sequence ID" value="XM_051591507.1"/>
</dbReference>
<gene>
    <name evidence="1" type="ORF">K450DRAFT_256439</name>
</gene>
<reference evidence="1" key="1">
    <citation type="submission" date="2021-06" db="EMBL/GenBank/DDBJ databases">
        <authorList>
            <consortium name="DOE Joint Genome Institute"/>
            <person name="Mondo S.J."/>
            <person name="Amses K.R."/>
            <person name="Simmons D.R."/>
            <person name="Longcore J.E."/>
            <person name="Seto K."/>
            <person name="Alves G.H."/>
            <person name="Bonds A.E."/>
            <person name="Quandt C.A."/>
            <person name="Davis W.J."/>
            <person name="Chang Y."/>
            <person name="Letcher P.M."/>
            <person name="Powell M.J."/>
            <person name="Kuo A."/>
            <person name="Labutti K."/>
            <person name="Pangilinan J."/>
            <person name="Andreopoulos W."/>
            <person name="Tritt A."/>
            <person name="Riley R."/>
            <person name="Hundley H."/>
            <person name="Johnson J."/>
            <person name="Lipzen A."/>
            <person name="Barry K."/>
            <person name="Berbee M.L."/>
            <person name="Buchler N.E."/>
            <person name="Grigoriev I.V."/>
            <person name="Spatafora J.W."/>
            <person name="Stajich J.E."/>
            <person name="James T.Y."/>
        </authorList>
    </citation>
    <scope>NUCLEOTIDE SEQUENCE</scope>
    <source>
        <strain evidence="1">AG</strain>
    </source>
</reference>